<dbReference type="EMBL" id="CP072792">
    <property type="protein sequence ID" value="QTR51898.1"/>
    <property type="molecule type" value="Genomic_DNA"/>
</dbReference>
<keyword evidence="3" id="KW-1185">Reference proteome</keyword>
<evidence type="ECO:0000256" key="1">
    <source>
        <dbReference type="SAM" id="MobiDB-lite"/>
    </source>
</evidence>
<evidence type="ECO:0000313" key="3">
    <source>
        <dbReference type="Proteomes" id="UP000672009"/>
    </source>
</evidence>
<dbReference type="KEGG" id="tun:J9260_00020"/>
<keyword evidence="2" id="KW-0614">Plasmid</keyword>
<proteinExistence type="predicted"/>
<feature type="compositionally biased region" description="Basic and acidic residues" evidence="1">
    <location>
        <begin position="225"/>
        <end position="234"/>
    </location>
</feature>
<reference evidence="2" key="1">
    <citation type="submission" date="2021-04" db="EMBL/GenBank/DDBJ databases">
        <title>Genomics, taxonomy and metabolism of representatives of sulfur bacteria of the genus Thiothrix: Thiothrix fructosivorans QT, Thiothrix unzii A1T and three new species, Thiothrix subterranea sp. nov., Thiothrix litoralis sp. nov. and 'Candidatus Thiothrix anitrata' sp. nov.</title>
        <authorList>
            <person name="Ravin N.V."/>
            <person name="Smolyakov D."/>
            <person name="Rudenko T.S."/>
            <person name="Mardanov A.V."/>
            <person name="Beletsky A.V."/>
            <person name="Markov N.D."/>
            <person name="Fomenkov A.I."/>
            <person name="Roberts R.J."/>
            <person name="Karnachuk O.V."/>
            <person name="Novikov A."/>
            <person name="Grabovich M.Y."/>
        </authorList>
    </citation>
    <scope>NUCLEOTIDE SEQUENCE</scope>
    <source>
        <strain evidence="2">A1</strain>
        <plasmid evidence="2">pTunz3</plasmid>
    </source>
</reference>
<feature type="region of interest" description="Disordered" evidence="1">
    <location>
        <begin position="189"/>
        <end position="241"/>
    </location>
</feature>
<feature type="compositionally biased region" description="Low complexity" evidence="1">
    <location>
        <begin position="209"/>
        <end position="224"/>
    </location>
</feature>
<dbReference type="Proteomes" id="UP000672009">
    <property type="component" value="Plasmid pTunz3"/>
</dbReference>
<protein>
    <submittedName>
        <fullName evidence="2">Uncharacterized protein</fullName>
    </submittedName>
</protein>
<feature type="compositionally biased region" description="Low complexity" evidence="1">
    <location>
        <begin position="190"/>
        <end position="200"/>
    </location>
</feature>
<sequence length="276" mass="30905">MRYPSILLWCALVLVGCGESTAEKQARQAEEQETRRQVALAMPTDRMSLYLINQAENRCKTHPVHECNDIATLRQNIADAVASCSGNTSHLCQLMAYPVQHQPEDFAQLPQGIGNPLPSSPFYWGLGNPVLDRYATQTGYRAEVSKQWLQANKQPLWLALAALLTLLLAYAGKLLHTAHQAHKREALKHQQQAVEQADQEALARKQAEEQAAVQQAEQAEAQRLANERQRREQAQWEADQIAAAQAKAEQARLEAEEQAEMDELAAMFRDAFKGVK</sequence>
<organism evidence="2 3">
    <name type="scientific">Thiothrix unzii</name>
    <dbReference type="NCBI Taxonomy" id="111769"/>
    <lineage>
        <taxon>Bacteria</taxon>
        <taxon>Pseudomonadati</taxon>
        <taxon>Pseudomonadota</taxon>
        <taxon>Gammaproteobacteria</taxon>
        <taxon>Thiotrichales</taxon>
        <taxon>Thiotrichaceae</taxon>
        <taxon>Thiothrix</taxon>
    </lineage>
</organism>
<name>A0A975F6D9_9GAMM</name>
<gene>
    <name evidence="2" type="ORF">J9260_00020</name>
</gene>
<geneLocation type="plasmid" evidence="2 3">
    <name>pTunz3</name>
</geneLocation>
<dbReference type="PROSITE" id="PS51257">
    <property type="entry name" value="PROKAR_LIPOPROTEIN"/>
    <property type="match status" value="1"/>
</dbReference>
<dbReference type="RefSeq" id="WP_210217468.1">
    <property type="nucleotide sequence ID" value="NZ_CP072792.1"/>
</dbReference>
<evidence type="ECO:0000313" key="2">
    <source>
        <dbReference type="EMBL" id="QTR51898.1"/>
    </source>
</evidence>
<dbReference type="AlphaFoldDB" id="A0A975F6D9"/>
<accession>A0A975F6D9</accession>